<evidence type="ECO:0000313" key="10">
    <source>
        <dbReference type="EMBL" id="QUD87112.1"/>
    </source>
</evidence>
<dbReference type="InterPro" id="IPR025887">
    <property type="entry name" value="Glyco_hydro_31_N_dom"/>
</dbReference>
<dbReference type="CDD" id="cd06604">
    <property type="entry name" value="GH31_glucosidase_II_MalA"/>
    <property type="match status" value="1"/>
</dbReference>
<dbReference type="PANTHER" id="PTHR22762:SF120">
    <property type="entry name" value="HETEROGLYCAN GLUCOSIDASE 1"/>
    <property type="match status" value="1"/>
</dbReference>
<dbReference type="InterPro" id="IPR000322">
    <property type="entry name" value="Glyco_hydro_31_TIM"/>
</dbReference>
<dbReference type="Pfam" id="PF21365">
    <property type="entry name" value="Glyco_hydro_31_3rd"/>
    <property type="match status" value="1"/>
</dbReference>
<comment type="similarity">
    <text evidence="1 4">Belongs to the glycosyl hydrolase 31 family.</text>
</comment>
<name>A0A975FY73_9CAUL</name>
<evidence type="ECO:0000256" key="3">
    <source>
        <dbReference type="ARBA" id="ARBA00023295"/>
    </source>
</evidence>
<reference evidence="10" key="1">
    <citation type="submission" date="2021-04" db="EMBL/GenBank/DDBJ databases">
        <title>The complete genome sequence of Caulobacter sp. S6.</title>
        <authorList>
            <person name="Tang Y."/>
            <person name="Ouyang W."/>
            <person name="Liu Q."/>
            <person name="Huang B."/>
            <person name="Guo Z."/>
            <person name="Lei P."/>
        </authorList>
    </citation>
    <scope>NUCLEOTIDE SEQUENCE</scope>
    <source>
        <strain evidence="10">S6</strain>
    </source>
</reference>
<dbReference type="CDD" id="cd14752">
    <property type="entry name" value="GH31_N"/>
    <property type="match status" value="1"/>
</dbReference>
<feature type="domain" description="Glycosyl hydrolase family 31 C-terminal" evidence="9">
    <location>
        <begin position="592"/>
        <end position="682"/>
    </location>
</feature>
<dbReference type="GO" id="GO:0004553">
    <property type="term" value="F:hydrolase activity, hydrolyzing O-glycosyl compounds"/>
    <property type="evidence" value="ECO:0007669"/>
    <property type="project" value="InterPro"/>
</dbReference>
<feature type="domain" description="DUF5110" evidence="8">
    <location>
        <begin position="698"/>
        <end position="766"/>
    </location>
</feature>
<keyword evidence="2 4" id="KW-0378">Hydrolase</keyword>
<dbReference type="Pfam" id="PF17137">
    <property type="entry name" value="DUF5110"/>
    <property type="match status" value="1"/>
</dbReference>
<feature type="domain" description="Glycoside hydrolase family 31 N-terminal" evidence="7">
    <location>
        <begin position="38"/>
        <end position="207"/>
    </location>
</feature>
<dbReference type="InterPro" id="IPR017853">
    <property type="entry name" value="GH"/>
</dbReference>
<dbReference type="Pfam" id="PF01055">
    <property type="entry name" value="Glyco_hydro_31_2nd"/>
    <property type="match status" value="1"/>
</dbReference>
<evidence type="ECO:0000256" key="2">
    <source>
        <dbReference type="ARBA" id="ARBA00022801"/>
    </source>
</evidence>
<keyword evidence="5" id="KW-0732">Signal</keyword>
<dbReference type="RefSeq" id="WP_211937164.1">
    <property type="nucleotide sequence ID" value="NZ_CP073078.1"/>
</dbReference>
<sequence>MARRVDHWLLGAAVAALVASSASAATAPSYSLTANGVTLEVSAPRADIVRIRAGHPGLPEDASWAVLPSARAQKTPLEVAETAAEATLTTSALSVTIDKTTLHVTVKDRSGRSVLDDAAGAGLAFGQGGGFRLKKAMPADAHYFGLGDKAGPLDRRGGSFTMWNTDAYGYDAASDPLYKSIPFVLGADETGHAFGLLVDDTWRSNFDFGKAARDVLEVSAEGGPVDYYVMAGPDPKAVTEEYAWLTGPAPLAPEWALGFQQSRYSYETEARVREIAGRLRADRLPADVLYLDIDYQDRNRPFTVNGKSFPDLKKLVGDLKAQDFRVVLITDLHIADAPDQGYVPYDTGAKLDAFLKAPGGGTYVGEVWPGPAVFPDFSRAKVRGWWGGLYKDFVADGVAGFWNDMNEPAIFKRRDRTMPLDTVHHIDEPGFASRDASHAEMHNVYGMLNSEATYQGLLQLTPDQRPFVLTRATYAGGQRYAATWTGDNSSTWGHLKLSTAMLVNLGLSGFAYSGDDIGGFAGDQPSADLLTRWIEVGAFNPIFRDHAAKGKADQEPWVGGAEHEAIRRQYIEARYRLMPYLYGLAEDNSRAGLPIMRPVFLEYPTILGGGDMANMAANQFMLGPDLMIAPPGTWESPSSYPVVLPGGGWFDYWTGRKVATPITQETPRLDRLPVFVRPGSIIPRQPLVQSTMETPKGPLELAVYPGPDCKGSVYLDDGTSFAYRKGAFLRQGFSCSSANGSTTVRIEPRKGSFKPWWTGLTVTLHGWAAPAAKATLDGKPVPMRYNAERQAVIVDLSDVVGTLVVEGR</sequence>
<dbReference type="InterPro" id="IPR013780">
    <property type="entry name" value="Glyco_hydro_b"/>
</dbReference>
<accession>A0A975FY73</accession>
<dbReference type="InterPro" id="IPR011013">
    <property type="entry name" value="Gal_mutarotase_sf_dom"/>
</dbReference>
<dbReference type="GO" id="GO:0030246">
    <property type="term" value="F:carbohydrate binding"/>
    <property type="evidence" value="ECO:0007669"/>
    <property type="project" value="InterPro"/>
</dbReference>
<evidence type="ECO:0000259" key="7">
    <source>
        <dbReference type="Pfam" id="PF13802"/>
    </source>
</evidence>
<organism evidence="10 11">
    <name type="scientific">Phenylobacterium montanum</name>
    <dbReference type="NCBI Taxonomy" id="2823693"/>
    <lineage>
        <taxon>Bacteria</taxon>
        <taxon>Pseudomonadati</taxon>
        <taxon>Pseudomonadota</taxon>
        <taxon>Alphaproteobacteria</taxon>
        <taxon>Caulobacterales</taxon>
        <taxon>Caulobacteraceae</taxon>
        <taxon>Phenylobacterium</taxon>
    </lineage>
</organism>
<dbReference type="SUPFAM" id="SSF74650">
    <property type="entry name" value="Galactose mutarotase-like"/>
    <property type="match status" value="1"/>
</dbReference>
<feature type="signal peptide" evidence="5">
    <location>
        <begin position="1"/>
        <end position="24"/>
    </location>
</feature>
<evidence type="ECO:0000256" key="1">
    <source>
        <dbReference type="ARBA" id="ARBA00007806"/>
    </source>
</evidence>
<evidence type="ECO:0000256" key="5">
    <source>
        <dbReference type="SAM" id="SignalP"/>
    </source>
</evidence>
<dbReference type="EMBL" id="CP073078">
    <property type="protein sequence ID" value="QUD87112.1"/>
    <property type="molecule type" value="Genomic_DNA"/>
</dbReference>
<dbReference type="PROSITE" id="PS00129">
    <property type="entry name" value="GLYCOSYL_HYDROL_F31_1"/>
    <property type="match status" value="1"/>
</dbReference>
<evidence type="ECO:0000256" key="4">
    <source>
        <dbReference type="RuleBase" id="RU361185"/>
    </source>
</evidence>
<dbReference type="Gene3D" id="3.20.20.80">
    <property type="entry name" value="Glycosidases"/>
    <property type="match status" value="2"/>
</dbReference>
<dbReference type="Gene3D" id="2.60.40.1180">
    <property type="entry name" value="Golgi alpha-mannosidase II"/>
    <property type="match status" value="2"/>
</dbReference>
<dbReference type="KEGG" id="caul:KCG34_18895"/>
<dbReference type="GO" id="GO:0005975">
    <property type="term" value="P:carbohydrate metabolic process"/>
    <property type="evidence" value="ECO:0007669"/>
    <property type="project" value="InterPro"/>
</dbReference>
<evidence type="ECO:0000259" key="9">
    <source>
        <dbReference type="Pfam" id="PF21365"/>
    </source>
</evidence>
<evidence type="ECO:0000259" key="8">
    <source>
        <dbReference type="Pfam" id="PF17137"/>
    </source>
</evidence>
<dbReference type="InterPro" id="IPR033403">
    <property type="entry name" value="DUF5110"/>
</dbReference>
<dbReference type="InterPro" id="IPR030458">
    <property type="entry name" value="Glyco_hydro_31_AS"/>
</dbReference>
<dbReference type="SUPFAM" id="SSF51445">
    <property type="entry name" value="(Trans)glycosidases"/>
    <property type="match status" value="1"/>
</dbReference>
<dbReference type="PANTHER" id="PTHR22762">
    <property type="entry name" value="ALPHA-GLUCOSIDASE"/>
    <property type="match status" value="1"/>
</dbReference>
<keyword evidence="11" id="KW-1185">Reference proteome</keyword>
<dbReference type="Pfam" id="PF13802">
    <property type="entry name" value="Gal_mutarotas_2"/>
    <property type="match status" value="1"/>
</dbReference>
<dbReference type="Proteomes" id="UP000676409">
    <property type="component" value="Chromosome"/>
</dbReference>
<dbReference type="AlphaFoldDB" id="A0A975FY73"/>
<dbReference type="Gene3D" id="2.60.40.1760">
    <property type="entry name" value="glycosyl hydrolase (family 31)"/>
    <property type="match status" value="1"/>
</dbReference>
<protein>
    <submittedName>
        <fullName evidence="10">Glycoside hydrolase family 31 protein</fullName>
    </submittedName>
</protein>
<feature type="chain" id="PRO_5037455405" evidence="5">
    <location>
        <begin position="25"/>
        <end position="808"/>
    </location>
</feature>
<evidence type="ECO:0000313" key="11">
    <source>
        <dbReference type="Proteomes" id="UP000676409"/>
    </source>
</evidence>
<feature type="domain" description="Glycoside hydrolase family 31 TIM barrel" evidence="6">
    <location>
        <begin position="250"/>
        <end position="583"/>
    </location>
</feature>
<dbReference type="SUPFAM" id="SSF51011">
    <property type="entry name" value="Glycosyl hydrolase domain"/>
    <property type="match status" value="1"/>
</dbReference>
<gene>
    <name evidence="10" type="ORF">KCG34_18895</name>
</gene>
<evidence type="ECO:0000259" key="6">
    <source>
        <dbReference type="Pfam" id="PF01055"/>
    </source>
</evidence>
<keyword evidence="3 4" id="KW-0326">Glycosidase</keyword>
<dbReference type="InterPro" id="IPR048395">
    <property type="entry name" value="Glyco_hydro_31_C"/>
</dbReference>
<proteinExistence type="inferred from homology"/>